<dbReference type="Gene3D" id="1.10.510.10">
    <property type="entry name" value="Transferase(Phosphotransferase) domain 1"/>
    <property type="match status" value="1"/>
</dbReference>
<keyword evidence="1" id="KW-0547">Nucleotide-binding</keyword>
<name>A0AAN5CGT3_9BILA</name>
<dbReference type="InterPro" id="IPR000719">
    <property type="entry name" value="Prot_kinase_dom"/>
</dbReference>
<protein>
    <recommendedName>
        <fullName evidence="3">Protein kinase domain-containing protein</fullName>
    </recommendedName>
</protein>
<dbReference type="Proteomes" id="UP001328107">
    <property type="component" value="Unassembled WGS sequence"/>
</dbReference>
<evidence type="ECO:0000259" key="3">
    <source>
        <dbReference type="PROSITE" id="PS50011"/>
    </source>
</evidence>
<sequence length="230" mass="27049">MSQLIHRNLHPDNIFIDVSNKLTLSDFGNAHSIKLYENKTIPSEYSPSRYMPLEQLIRFRGEYDEKVDIWSTGLIIWEMIAGRPLFSVDSVCELLKFQIEYFGRIDECILRKISSEEEKQYLEQYSSTFERRDMVEILRAQLLASNVRIDKMSLVEREDYLRDFINRTLQFNPDSRMSALTSLSHPFLQTLHPWEQALPKDEKEALKALEQHIRKEIAAAPINLGENMQH</sequence>
<reference evidence="5" key="1">
    <citation type="submission" date="2022-10" db="EMBL/GenBank/DDBJ databases">
        <title>Genome assembly of Pristionchus species.</title>
        <authorList>
            <person name="Yoshida K."/>
            <person name="Sommer R.J."/>
        </authorList>
    </citation>
    <scope>NUCLEOTIDE SEQUENCE [LARGE SCALE GENOMIC DNA]</scope>
    <source>
        <strain evidence="5">RS5460</strain>
    </source>
</reference>
<dbReference type="AlphaFoldDB" id="A0AAN5CGT3"/>
<comment type="caution">
    <text evidence="4">The sequence shown here is derived from an EMBL/GenBank/DDBJ whole genome shotgun (WGS) entry which is preliminary data.</text>
</comment>
<keyword evidence="2" id="KW-0067">ATP-binding</keyword>
<feature type="domain" description="Protein kinase" evidence="3">
    <location>
        <begin position="1"/>
        <end position="188"/>
    </location>
</feature>
<gene>
    <name evidence="4" type="ORF">PMAYCL1PPCAC_14147</name>
</gene>
<dbReference type="InterPro" id="IPR011009">
    <property type="entry name" value="Kinase-like_dom_sf"/>
</dbReference>
<dbReference type="InterPro" id="IPR050117">
    <property type="entry name" value="MAPK"/>
</dbReference>
<dbReference type="Pfam" id="PF00069">
    <property type="entry name" value="Pkinase"/>
    <property type="match status" value="1"/>
</dbReference>
<accession>A0AAN5CGT3</accession>
<dbReference type="SUPFAM" id="SSF56112">
    <property type="entry name" value="Protein kinase-like (PK-like)"/>
    <property type="match status" value="1"/>
</dbReference>
<organism evidence="4 5">
    <name type="scientific">Pristionchus mayeri</name>
    <dbReference type="NCBI Taxonomy" id="1317129"/>
    <lineage>
        <taxon>Eukaryota</taxon>
        <taxon>Metazoa</taxon>
        <taxon>Ecdysozoa</taxon>
        <taxon>Nematoda</taxon>
        <taxon>Chromadorea</taxon>
        <taxon>Rhabditida</taxon>
        <taxon>Rhabditina</taxon>
        <taxon>Diplogasteromorpha</taxon>
        <taxon>Diplogasteroidea</taxon>
        <taxon>Neodiplogasteridae</taxon>
        <taxon>Pristionchus</taxon>
    </lineage>
</organism>
<evidence type="ECO:0000256" key="2">
    <source>
        <dbReference type="ARBA" id="ARBA00022840"/>
    </source>
</evidence>
<dbReference type="PROSITE" id="PS50011">
    <property type="entry name" value="PROTEIN_KINASE_DOM"/>
    <property type="match status" value="1"/>
</dbReference>
<dbReference type="EMBL" id="BTRK01000003">
    <property type="protein sequence ID" value="GMR43952.1"/>
    <property type="molecule type" value="Genomic_DNA"/>
</dbReference>
<evidence type="ECO:0000313" key="4">
    <source>
        <dbReference type="EMBL" id="GMR43952.1"/>
    </source>
</evidence>
<evidence type="ECO:0000313" key="5">
    <source>
        <dbReference type="Proteomes" id="UP001328107"/>
    </source>
</evidence>
<proteinExistence type="predicted"/>
<evidence type="ECO:0000256" key="1">
    <source>
        <dbReference type="ARBA" id="ARBA00022741"/>
    </source>
</evidence>
<dbReference type="GO" id="GO:0005524">
    <property type="term" value="F:ATP binding"/>
    <property type="evidence" value="ECO:0007669"/>
    <property type="project" value="UniProtKB-KW"/>
</dbReference>
<dbReference type="SMART" id="SM00220">
    <property type="entry name" value="S_TKc"/>
    <property type="match status" value="1"/>
</dbReference>
<dbReference type="PANTHER" id="PTHR24055">
    <property type="entry name" value="MITOGEN-ACTIVATED PROTEIN KINASE"/>
    <property type="match status" value="1"/>
</dbReference>
<dbReference type="GO" id="GO:0004672">
    <property type="term" value="F:protein kinase activity"/>
    <property type="evidence" value="ECO:0007669"/>
    <property type="project" value="InterPro"/>
</dbReference>
<keyword evidence="5" id="KW-1185">Reference proteome</keyword>